<sequence length="215" mass="24826">MNCLICQAKALTPSIDFQALITLKSNPSYLCLTCKNTFIKIGADHCPRCYKSGEKEICQDCQEWERKGIIINHQAIFKYNGSMQQFFSRYKFMGDYQLHQVFKSYFKFKKEFTIVPIPLSPERYQVRGFNQVAAFMEKLPLQHLLTKKESQPQSSLTREERLTHTNPFQIKENSSIPEKIIVVDDIYTTGATLVHACKTLKEAGCNTVKTFSLCR</sequence>
<evidence type="ECO:0000259" key="2">
    <source>
        <dbReference type="Pfam" id="PF00156"/>
    </source>
</evidence>
<accession>A0AA45KEN1</accession>
<comment type="similarity">
    <text evidence="1">Belongs to the ComF/GntX family.</text>
</comment>
<evidence type="ECO:0000313" key="4">
    <source>
        <dbReference type="Proteomes" id="UP000663608"/>
    </source>
</evidence>
<protein>
    <submittedName>
        <fullName evidence="3">ComF family protein</fullName>
    </submittedName>
</protein>
<organism evidence="3 4">
    <name type="scientific">Lactococcus taiwanensis</name>
    <dbReference type="NCBI Taxonomy" id="1151742"/>
    <lineage>
        <taxon>Bacteria</taxon>
        <taxon>Bacillati</taxon>
        <taxon>Bacillota</taxon>
        <taxon>Bacilli</taxon>
        <taxon>Lactobacillales</taxon>
        <taxon>Streptococcaceae</taxon>
        <taxon>Lactococcus</taxon>
    </lineage>
</organism>
<gene>
    <name evidence="3" type="ORF">JW886_05385</name>
</gene>
<feature type="domain" description="Phosphoribosyltransferase" evidence="2">
    <location>
        <begin position="130"/>
        <end position="214"/>
    </location>
</feature>
<proteinExistence type="inferred from homology"/>
<evidence type="ECO:0000313" key="3">
    <source>
        <dbReference type="EMBL" id="QSE75917.1"/>
    </source>
</evidence>
<keyword evidence="4" id="KW-1185">Reference proteome</keyword>
<dbReference type="InterPro" id="IPR000836">
    <property type="entry name" value="PRTase_dom"/>
</dbReference>
<dbReference type="InterPro" id="IPR051910">
    <property type="entry name" value="ComF/GntX_DNA_util-trans"/>
</dbReference>
<name>A0AA45KEN1_9LACT</name>
<dbReference type="PANTHER" id="PTHR47505">
    <property type="entry name" value="DNA UTILIZATION PROTEIN YHGH"/>
    <property type="match status" value="1"/>
</dbReference>
<dbReference type="PANTHER" id="PTHR47505:SF1">
    <property type="entry name" value="DNA UTILIZATION PROTEIN YHGH"/>
    <property type="match status" value="1"/>
</dbReference>
<dbReference type="CDD" id="cd06223">
    <property type="entry name" value="PRTases_typeI"/>
    <property type="match status" value="1"/>
</dbReference>
<dbReference type="KEGG" id="lti:JW886_05385"/>
<dbReference type="EMBL" id="CP070872">
    <property type="protein sequence ID" value="QSE75917.1"/>
    <property type="molecule type" value="Genomic_DNA"/>
</dbReference>
<dbReference type="Gene3D" id="3.40.50.2020">
    <property type="match status" value="1"/>
</dbReference>
<dbReference type="RefSeq" id="WP_205871491.1">
    <property type="nucleotide sequence ID" value="NZ_CP070872.1"/>
</dbReference>
<reference evidence="3 4" key="1">
    <citation type="submission" date="2021-02" db="EMBL/GenBank/DDBJ databases">
        <title>Complete genome sequence of Lactococcus lactis strain K_LL004.</title>
        <authorList>
            <person name="Kim H.B."/>
        </authorList>
    </citation>
    <scope>NUCLEOTIDE SEQUENCE [LARGE SCALE GENOMIC DNA]</scope>
    <source>
        <strain evidence="3 4">K_LL004</strain>
    </source>
</reference>
<dbReference type="Proteomes" id="UP000663608">
    <property type="component" value="Chromosome"/>
</dbReference>
<dbReference type="Pfam" id="PF00156">
    <property type="entry name" value="Pribosyltran"/>
    <property type="match status" value="1"/>
</dbReference>
<dbReference type="AlphaFoldDB" id="A0AA45KEN1"/>
<dbReference type="SUPFAM" id="SSF53271">
    <property type="entry name" value="PRTase-like"/>
    <property type="match status" value="1"/>
</dbReference>
<evidence type="ECO:0000256" key="1">
    <source>
        <dbReference type="ARBA" id="ARBA00008007"/>
    </source>
</evidence>
<dbReference type="InterPro" id="IPR029057">
    <property type="entry name" value="PRTase-like"/>
</dbReference>